<sequence length="175" mass="19512">MSALFHIPSHPAFAASPSLGFFDPVTDGERDSSSALSLRIDGALRLLDLGREFQAKGEFSRALDYYTQVINDYKDLAFSEYARVGRALILYEIGDREQAITEMEDVSISLKGYPEIHAALAAALYTDKHASLLAENQFTIATLLDPHYADISYVRDKKHWPPSLVCSLHKFITLS</sequence>
<evidence type="ECO:0000313" key="1">
    <source>
        <dbReference type="EMBL" id="KAK8952058.1"/>
    </source>
</evidence>
<keyword evidence="2" id="KW-1185">Reference proteome</keyword>
<organism evidence="1 2">
    <name type="scientific">Platanthera zijinensis</name>
    <dbReference type="NCBI Taxonomy" id="2320716"/>
    <lineage>
        <taxon>Eukaryota</taxon>
        <taxon>Viridiplantae</taxon>
        <taxon>Streptophyta</taxon>
        <taxon>Embryophyta</taxon>
        <taxon>Tracheophyta</taxon>
        <taxon>Spermatophyta</taxon>
        <taxon>Magnoliopsida</taxon>
        <taxon>Liliopsida</taxon>
        <taxon>Asparagales</taxon>
        <taxon>Orchidaceae</taxon>
        <taxon>Orchidoideae</taxon>
        <taxon>Orchideae</taxon>
        <taxon>Orchidinae</taxon>
        <taxon>Platanthera</taxon>
    </lineage>
</organism>
<comment type="caution">
    <text evidence="1">The sequence shown here is derived from an EMBL/GenBank/DDBJ whole genome shotgun (WGS) entry which is preliminary data.</text>
</comment>
<accession>A0AAP0BVY5</accession>
<dbReference type="AlphaFoldDB" id="A0AAP0BVY5"/>
<protein>
    <recommendedName>
        <fullName evidence="3">Tetratricopeptide repeat protein</fullName>
    </recommendedName>
</protein>
<dbReference type="InterPro" id="IPR011990">
    <property type="entry name" value="TPR-like_helical_dom_sf"/>
</dbReference>
<name>A0AAP0BVY5_9ASPA</name>
<dbReference type="SUPFAM" id="SSF48452">
    <property type="entry name" value="TPR-like"/>
    <property type="match status" value="1"/>
</dbReference>
<dbReference type="Proteomes" id="UP001418222">
    <property type="component" value="Unassembled WGS sequence"/>
</dbReference>
<evidence type="ECO:0000313" key="2">
    <source>
        <dbReference type="Proteomes" id="UP001418222"/>
    </source>
</evidence>
<dbReference type="Gene3D" id="1.25.40.10">
    <property type="entry name" value="Tetratricopeptide repeat domain"/>
    <property type="match status" value="1"/>
</dbReference>
<dbReference type="PANTHER" id="PTHR37910">
    <property type="entry name" value="EXPRESSED PROTEIN"/>
    <property type="match status" value="1"/>
</dbReference>
<evidence type="ECO:0008006" key="3">
    <source>
        <dbReference type="Google" id="ProtNLM"/>
    </source>
</evidence>
<reference evidence="1 2" key="1">
    <citation type="journal article" date="2022" name="Nat. Plants">
        <title>Genomes of leafy and leafless Platanthera orchids illuminate the evolution of mycoheterotrophy.</title>
        <authorList>
            <person name="Li M.H."/>
            <person name="Liu K.W."/>
            <person name="Li Z."/>
            <person name="Lu H.C."/>
            <person name="Ye Q.L."/>
            <person name="Zhang D."/>
            <person name="Wang J.Y."/>
            <person name="Li Y.F."/>
            <person name="Zhong Z.M."/>
            <person name="Liu X."/>
            <person name="Yu X."/>
            <person name="Liu D.K."/>
            <person name="Tu X.D."/>
            <person name="Liu B."/>
            <person name="Hao Y."/>
            <person name="Liao X.Y."/>
            <person name="Jiang Y.T."/>
            <person name="Sun W.H."/>
            <person name="Chen J."/>
            <person name="Chen Y.Q."/>
            <person name="Ai Y."/>
            <person name="Zhai J.W."/>
            <person name="Wu S.S."/>
            <person name="Zhou Z."/>
            <person name="Hsiao Y.Y."/>
            <person name="Wu W.L."/>
            <person name="Chen Y.Y."/>
            <person name="Lin Y.F."/>
            <person name="Hsu J.L."/>
            <person name="Li C.Y."/>
            <person name="Wang Z.W."/>
            <person name="Zhao X."/>
            <person name="Zhong W.Y."/>
            <person name="Ma X.K."/>
            <person name="Ma L."/>
            <person name="Huang J."/>
            <person name="Chen G.Z."/>
            <person name="Huang M.Z."/>
            <person name="Huang L."/>
            <person name="Peng D.H."/>
            <person name="Luo Y.B."/>
            <person name="Zou S.Q."/>
            <person name="Chen S.P."/>
            <person name="Lan S."/>
            <person name="Tsai W.C."/>
            <person name="Van de Peer Y."/>
            <person name="Liu Z.J."/>
        </authorList>
    </citation>
    <scope>NUCLEOTIDE SEQUENCE [LARGE SCALE GENOMIC DNA]</scope>
    <source>
        <strain evidence="1">Lor287</strain>
    </source>
</reference>
<dbReference type="PANTHER" id="PTHR37910:SF2">
    <property type="entry name" value="EXPRESSED PROTEIN"/>
    <property type="match status" value="1"/>
</dbReference>
<proteinExistence type="predicted"/>
<dbReference type="EMBL" id="JBBWWQ010000003">
    <property type="protein sequence ID" value="KAK8952058.1"/>
    <property type="molecule type" value="Genomic_DNA"/>
</dbReference>
<gene>
    <name evidence="1" type="ORF">KSP39_PZI004556</name>
</gene>